<protein>
    <submittedName>
        <fullName evidence="2">Uncharacterized protein</fullName>
    </submittedName>
</protein>
<reference evidence="1" key="2">
    <citation type="submission" date="2019-07" db="EMBL/GenBank/DDBJ databases">
        <authorList>
            <person name="Lazarte J.N."/>
            <person name="Poliero A."/>
            <person name="Beron C."/>
        </authorList>
    </citation>
    <scope>NUCLEOTIDE SEQUENCE</scope>
    <source>
        <strain evidence="1">FCC7</strain>
    </source>
</reference>
<dbReference type="AlphaFoldDB" id="A0A1C4BEC5"/>
<dbReference type="Proteomes" id="UP000195991">
    <property type="component" value="Unassembled WGS sequence"/>
</dbReference>
<accession>A0A1C4BEC5</accession>
<gene>
    <name evidence="2" type="ORF">BTT61001_01238</name>
    <name evidence="1" type="ORF">FME64_10155</name>
</gene>
<dbReference type="Proteomes" id="UP000775627">
    <property type="component" value="Unassembled WGS sequence"/>
</dbReference>
<organism evidence="2 3">
    <name type="scientific">Bacillus thuringiensis</name>
    <dbReference type="NCBI Taxonomy" id="1428"/>
    <lineage>
        <taxon>Bacteria</taxon>
        <taxon>Bacillati</taxon>
        <taxon>Bacillota</taxon>
        <taxon>Bacilli</taxon>
        <taxon>Bacillales</taxon>
        <taxon>Bacillaceae</taxon>
        <taxon>Bacillus</taxon>
        <taxon>Bacillus cereus group</taxon>
    </lineage>
</organism>
<dbReference type="EMBL" id="FMBI01000024">
    <property type="protein sequence ID" value="SCC05092.1"/>
    <property type="molecule type" value="Genomic_DNA"/>
</dbReference>
<dbReference type="RefSeq" id="WP_000444252.1">
    <property type="nucleotide sequence ID" value="NZ_FMBI01000024.1"/>
</dbReference>
<proteinExistence type="predicted"/>
<reference evidence="1" key="3">
    <citation type="journal article" date="2021" name="J. Invertebr. Pathol.">
        <title>Molecular characterization of a Bacillus thuringiensis strain from Argentina, toxic against Lepidoptera and Coleoptera, based on its whole-genome and Cry protein analysis.</title>
        <authorList>
            <person name="Nicolas Lazarte J."/>
            <person name="Pia Valacco M."/>
            <person name="Moreno S."/>
            <person name="Salerno G.L."/>
            <person name="Beron C.M."/>
        </authorList>
    </citation>
    <scope>NUCLEOTIDE SEQUENCE</scope>
    <source>
        <strain evidence="1">FCC7</strain>
    </source>
</reference>
<sequence>MESKQQKFYGKVKDFYELESIEDAKRFYTAFNQLNKINTVDKANKIDKMLTRMYAGKKLTD</sequence>
<reference evidence="2 3" key="1">
    <citation type="submission" date="2016-08" db="EMBL/GenBank/DDBJ databases">
        <authorList>
            <person name="Seilhamer J.J."/>
        </authorList>
    </citation>
    <scope>NUCLEOTIDE SEQUENCE [LARGE SCALE GENOMIC DNA]</scope>
    <source>
        <strain evidence="2 3">IEBC_T61001</strain>
    </source>
</reference>
<evidence type="ECO:0000313" key="1">
    <source>
        <dbReference type="EMBL" id="MBN9897787.1"/>
    </source>
</evidence>
<dbReference type="EMBL" id="VIXF01000002">
    <property type="protein sequence ID" value="MBN9897787.1"/>
    <property type="molecule type" value="Genomic_DNA"/>
</dbReference>
<evidence type="ECO:0000313" key="3">
    <source>
        <dbReference type="Proteomes" id="UP000195991"/>
    </source>
</evidence>
<evidence type="ECO:0000313" key="2">
    <source>
        <dbReference type="EMBL" id="SCC05092.1"/>
    </source>
</evidence>
<name>A0A1C4BEC5_BACTU</name>